<feature type="chain" id="PRO_5012859950" evidence="2">
    <location>
        <begin position="20"/>
        <end position="692"/>
    </location>
</feature>
<gene>
    <name evidence="3" type="ORF">A4A49_44669</name>
</gene>
<evidence type="ECO:0000313" key="4">
    <source>
        <dbReference type="Proteomes" id="UP000187609"/>
    </source>
</evidence>
<organism evidence="3 4">
    <name type="scientific">Nicotiana attenuata</name>
    <name type="common">Coyote tobacco</name>
    <dbReference type="NCBI Taxonomy" id="49451"/>
    <lineage>
        <taxon>Eukaryota</taxon>
        <taxon>Viridiplantae</taxon>
        <taxon>Streptophyta</taxon>
        <taxon>Embryophyta</taxon>
        <taxon>Tracheophyta</taxon>
        <taxon>Spermatophyta</taxon>
        <taxon>Magnoliopsida</taxon>
        <taxon>eudicotyledons</taxon>
        <taxon>Gunneridae</taxon>
        <taxon>Pentapetalae</taxon>
        <taxon>asterids</taxon>
        <taxon>lamiids</taxon>
        <taxon>Solanales</taxon>
        <taxon>Solanaceae</taxon>
        <taxon>Nicotianoideae</taxon>
        <taxon>Nicotianeae</taxon>
        <taxon>Nicotiana</taxon>
    </lineage>
</organism>
<protein>
    <submittedName>
        <fullName evidence="3">Uncharacterized protein</fullName>
    </submittedName>
</protein>
<feature type="signal peptide" evidence="2">
    <location>
        <begin position="1"/>
        <end position="19"/>
    </location>
</feature>
<evidence type="ECO:0000313" key="3">
    <source>
        <dbReference type="EMBL" id="OIT26695.1"/>
    </source>
</evidence>
<feature type="region of interest" description="Disordered" evidence="1">
    <location>
        <begin position="507"/>
        <end position="569"/>
    </location>
</feature>
<proteinExistence type="predicted"/>
<keyword evidence="2" id="KW-0732">Signal</keyword>
<dbReference type="EMBL" id="MJEQ01002703">
    <property type="protein sequence ID" value="OIT26695.1"/>
    <property type="molecule type" value="Genomic_DNA"/>
</dbReference>
<name>A0A1J6KYJ0_NICAT</name>
<comment type="caution">
    <text evidence="3">The sequence shown here is derived from an EMBL/GenBank/DDBJ whole genome shotgun (WGS) entry which is preliminary data.</text>
</comment>
<dbReference type="Gramene" id="OIT26695">
    <property type="protein sequence ID" value="OIT26695"/>
    <property type="gene ID" value="A4A49_44669"/>
</dbReference>
<dbReference type="Proteomes" id="UP000187609">
    <property type="component" value="Unassembled WGS sequence"/>
</dbReference>
<dbReference type="AlphaFoldDB" id="A0A1J6KYJ0"/>
<evidence type="ECO:0000256" key="1">
    <source>
        <dbReference type="SAM" id="MobiDB-lite"/>
    </source>
</evidence>
<keyword evidence="4" id="KW-1185">Reference proteome</keyword>
<reference evidence="3" key="1">
    <citation type="submission" date="2016-11" db="EMBL/GenBank/DDBJ databases">
        <title>The genome of Nicotiana attenuata.</title>
        <authorList>
            <person name="Xu S."/>
            <person name="Brockmoeller T."/>
            <person name="Gaquerel E."/>
            <person name="Navarro A."/>
            <person name="Kuhl H."/>
            <person name="Gase K."/>
            <person name="Ling Z."/>
            <person name="Zhou W."/>
            <person name="Kreitzer C."/>
            <person name="Stanke M."/>
            <person name="Tang H."/>
            <person name="Lyons E."/>
            <person name="Pandey P."/>
            <person name="Pandey S.P."/>
            <person name="Timmermann B."/>
            <person name="Baldwin I.T."/>
        </authorList>
    </citation>
    <scope>NUCLEOTIDE SEQUENCE [LARGE SCALE GENOMIC DNA]</scope>
    <source>
        <strain evidence="3">UT</strain>
    </source>
</reference>
<evidence type="ECO:0000256" key="2">
    <source>
        <dbReference type="SAM" id="SignalP"/>
    </source>
</evidence>
<accession>A0A1J6KYJ0</accession>
<sequence length="692" mass="79045">MLHTLVSHLWVVLAFYAHSQDEMSMYNNMSGWRTNKGNTNYCNKAVKNLLKISTHAKSTTEEQEQAEIYKTKTTITWNQAKKKEIQQNAAKYQIQFFWEEEMMVIQFAVTSSSKDKSWKWALLLVYCVMETLLVVLMLSIQSNGLKLHIGCSISTYISTTQVIASKGNNQCNVINALGMRTTKFLSILKEYCWMKQKCNQTFTHQQEYIIQDSGYQSLIRKAYPQEKQKLKKENYIYQKGKEKNVTLKTFYKIFSHMQGILSSNNDNLSNIAALLNGKSACTTIRFERRRLLSNAFTLSAGRALTRGDRADSHGKWSILWEATATGYGLVVMEKMRGRREDSRARFCGKRERVEREGRYGREKVSENEMKVRIGIGDIWGVCIQMWPLMQCVNFERAGHEIGYNSKYELGRWVMKRLSVQGIRIRKRLFMQIRGEGIGMYWWLIMQAGNGTGLDWGKLRLGQDLKLGCSVKHREVPSQATEIDANMRKGIATDDLQAEGRKIWNQQVEEDSDEGELPVGACGEVESSDEEVEHEENSVNNNDKGQQSVGNSIQNQGDRSPTNNNGDGAQMIITTTSHKEVPPDKAKQLQKADMQNKGGVQSIKIVGSASIQSCDVVPTNDDNQIQVVHKDKDMGNALERKGDDQTQLAETKDPLVVPDAFTSMDMKRYARMDDVDPSRRLVWRDQFYFGHEF</sequence>
<feature type="compositionally biased region" description="Polar residues" evidence="1">
    <location>
        <begin position="543"/>
        <end position="569"/>
    </location>
</feature>